<dbReference type="InterPro" id="IPR012768">
    <property type="entry name" value="Trehalose_TreZ"/>
</dbReference>
<evidence type="ECO:0000256" key="6">
    <source>
        <dbReference type="ARBA" id="ARBA00022490"/>
    </source>
</evidence>
<dbReference type="SUPFAM" id="SSF81296">
    <property type="entry name" value="E set domains"/>
    <property type="match status" value="1"/>
</dbReference>
<comment type="similarity">
    <text evidence="3 14">Belongs to the glycosyl hydrolase 13 family.</text>
</comment>
<dbReference type="GO" id="GO:0033942">
    <property type="term" value="F:4-alpha-D-(1-&gt;4)-alpha-D-glucanotrehalose trehalohydrolase activity"/>
    <property type="evidence" value="ECO:0007669"/>
    <property type="project" value="UniProtKB-EC"/>
</dbReference>
<dbReference type="EC" id="3.2.1.141" evidence="4 13"/>
<evidence type="ECO:0000313" key="20">
    <source>
        <dbReference type="Proteomes" id="UP000636505"/>
    </source>
</evidence>
<evidence type="ECO:0000256" key="8">
    <source>
        <dbReference type="ARBA" id="ARBA00023277"/>
    </source>
</evidence>
<evidence type="ECO:0000256" key="7">
    <source>
        <dbReference type="ARBA" id="ARBA00022801"/>
    </source>
</evidence>
<evidence type="ECO:0000256" key="13">
    <source>
        <dbReference type="NCBIfam" id="TIGR02402"/>
    </source>
</evidence>
<dbReference type="PANTHER" id="PTHR43651">
    <property type="entry name" value="1,4-ALPHA-GLUCAN-BRANCHING ENZYME"/>
    <property type="match status" value="1"/>
</dbReference>
<dbReference type="EMBL" id="JADEXG010000017">
    <property type="protein sequence ID" value="MBE9077436.1"/>
    <property type="molecule type" value="Genomic_DNA"/>
</dbReference>
<dbReference type="UniPathway" id="UPA00299"/>
<evidence type="ECO:0000256" key="17">
    <source>
        <dbReference type="PIRSR" id="PIRSR006337-3"/>
    </source>
</evidence>
<evidence type="ECO:0000256" key="3">
    <source>
        <dbReference type="ARBA" id="ARBA00008061"/>
    </source>
</evidence>
<dbReference type="Gene3D" id="3.20.20.80">
    <property type="entry name" value="Glycosidases"/>
    <property type="match status" value="1"/>
</dbReference>
<feature type="domain" description="Glycosyl hydrolase family 13 catalytic" evidence="18">
    <location>
        <begin position="112"/>
        <end position="456"/>
    </location>
</feature>
<dbReference type="CDD" id="cd11325">
    <property type="entry name" value="AmyAc_GTHase"/>
    <property type="match status" value="1"/>
</dbReference>
<keyword evidence="7 14" id="KW-0378">Hydrolase</keyword>
<keyword evidence="9 14" id="KW-0326">Glycosidase</keyword>
<feature type="site" description="Transition state stabilizer" evidence="17">
    <location>
        <position position="389"/>
    </location>
</feature>
<dbReference type="SMART" id="SM00642">
    <property type="entry name" value="Aamy"/>
    <property type="match status" value="1"/>
</dbReference>
<dbReference type="RefSeq" id="WP_193906210.1">
    <property type="nucleotide sequence ID" value="NZ_JADEXG010000017.1"/>
</dbReference>
<dbReference type="InterPro" id="IPR013783">
    <property type="entry name" value="Ig-like_fold"/>
</dbReference>
<comment type="pathway">
    <text evidence="2 14">Glycan biosynthesis; trehalose biosynthesis.</text>
</comment>
<dbReference type="Pfam" id="PF00128">
    <property type="entry name" value="Alpha-amylase"/>
    <property type="match status" value="1"/>
</dbReference>
<dbReference type="Gene3D" id="1.10.10.760">
    <property type="entry name" value="E-set domains of sugar-utilizing enzymes"/>
    <property type="match status" value="1"/>
</dbReference>
<dbReference type="InterPro" id="IPR006047">
    <property type="entry name" value="GH13_cat_dom"/>
</dbReference>
<evidence type="ECO:0000256" key="5">
    <source>
        <dbReference type="ARBA" id="ARBA00015938"/>
    </source>
</evidence>
<keyword evidence="6" id="KW-0963">Cytoplasm</keyword>
<dbReference type="PANTHER" id="PTHR43651:SF11">
    <property type="entry name" value="MALTO-OLIGOSYLTREHALOSE TREHALOHYDROLASE"/>
    <property type="match status" value="1"/>
</dbReference>
<dbReference type="PIRSF" id="PIRSF006337">
    <property type="entry name" value="Trehalose_TreZ"/>
    <property type="match status" value="1"/>
</dbReference>
<comment type="subcellular location">
    <subcellularLocation>
        <location evidence="1 15">Cytoplasm</location>
    </subcellularLocation>
</comment>
<dbReference type="AlphaFoldDB" id="A0A8J7DLQ3"/>
<reference evidence="19" key="1">
    <citation type="submission" date="2020-10" db="EMBL/GenBank/DDBJ databases">
        <authorList>
            <person name="Castelo-Branco R."/>
            <person name="Eusebio N."/>
            <person name="Adriana R."/>
            <person name="Vieira A."/>
            <person name="Brugerolle De Fraissinette N."/>
            <person name="Rezende De Castro R."/>
            <person name="Schneider M.P."/>
            <person name="Vasconcelos V."/>
            <person name="Leao P.N."/>
        </authorList>
    </citation>
    <scope>NUCLEOTIDE SEQUENCE</scope>
    <source>
        <strain evidence="19">LEGE 07310</strain>
    </source>
</reference>
<keyword evidence="20" id="KW-1185">Reference proteome</keyword>
<dbReference type="InterPro" id="IPR044901">
    <property type="entry name" value="Trehalose_TreZ_E-set_sf"/>
</dbReference>
<dbReference type="GO" id="GO:0005992">
    <property type="term" value="P:trehalose biosynthetic process"/>
    <property type="evidence" value="ECO:0007669"/>
    <property type="project" value="UniProtKB-UniRule"/>
</dbReference>
<evidence type="ECO:0000313" key="19">
    <source>
        <dbReference type="EMBL" id="MBE9077436.1"/>
    </source>
</evidence>
<dbReference type="SUPFAM" id="SSF51445">
    <property type="entry name" value="(Trans)glycosidases"/>
    <property type="match status" value="1"/>
</dbReference>
<sequence length="606" mass="67832">MQIGAIYDGERCRFTVWAPERSQVELELVSPEAKRLPLQPHERGYWQTEVKGLAADSQYFYHIDGGDGRPDPASRFQPEGVHGPSQVVDHSQYDWQDEGWQGIPLQDYIVYELHIGAFTPEGSFDAVIPRLGDLLDLGITAVEIMPVAQFPGERNWGYDGVLPFAVQNSYGGPAGLKRLVDACHQAGLAVIMDVVYNHFGPEGNYTGLYGPYVTDKYQTPWGSAINFDDAYSTGVRNYVIQNVLCWFQDYHIDALRLDAIHAIYDFGAKHLLLELSDAVQAFAETRQSPAYLIAESDLNDARIIRSPKKGGYGIDAQWSDDFHHAMHTLLTGERTGYYADFGSCEALALAIKERFVYAWKYSSFRQRYHGSDAGDLPSNQFVVCVQNHDQVGNRMMGDRLTHLVSFEALKLAAGALLLSPYIPMLFMGEEYGEESPFLYFVDHGDPDLIAAVRQGRKEEFKDFHATGEPPDAASEKTLKQSTLQWDKRGQGQQGTLYAFYQRLIELRKQLAIATPSRPEDIEVDFDEASQTVQYLRQLPQGQLLCLMNFGKSAAKITFTTNLSWQKQIDSAAPEWDGPGSEAPETLSQTAVSISPRSVVLYATVKT</sequence>
<name>A0A8J7DLQ3_9CYAN</name>
<evidence type="ECO:0000256" key="12">
    <source>
        <dbReference type="ARBA" id="ARBA00034013"/>
    </source>
</evidence>
<organism evidence="19 20">
    <name type="scientific">Vasconcelosia minhoensis LEGE 07310</name>
    <dbReference type="NCBI Taxonomy" id="915328"/>
    <lineage>
        <taxon>Bacteria</taxon>
        <taxon>Bacillati</taxon>
        <taxon>Cyanobacteriota</taxon>
        <taxon>Cyanophyceae</taxon>
        <taxon>Nodosilineales</taxon>
        <taxon>Cymatolegaceae</taxon>
        <taxon>Vasconcelosia</taxon>
        <taxon>Vasconcelosia minhoensis</taxon>
    </lineage>
</organism>
<evidence type="ECO:0000256" key="9">
    <source>
        <dbReference type="ARBA" id="ARBA00023295"/>
    </source>
</evidence>
<evidence type="ECO:0000256" key="16">
    <source>
        <dbReference type="PIRSR" id="PIRSR006337-2"/>
    </source>
</evidence>
<evidence type="ECO:0000256" key="15">
    <source>
        <dbReference type="PIRSR" id="PIRSR006337-1"/>
    </source>
</evidence>
<feature type="active site" description="Nucleophile" evidence="15">
    <location>
        <position position="258"/>
    </location>
</feature>
<evidence type="ECO:0000256" key="4">
    <source>
        <dbReference type="ARBA" id="ARBA00012268"/>
    </source>
</evidence>
<feature type="binding site" evidence="16">
    <location>
        <begin position="320"/>
        <end position="324"/>
    </location>
    <ligand>
        <name>substrate</name>
    </ligand>
</feature>
<evidence type="ECO:0000256" key="1">
    <source>
        <dbReference type="ARBA" id="ARBA00004496"/>
    </source>
</evidence>
<dbReference type="CDD" id="cd02853">
    <property type="entry name" value="E_set_MTHase_like_N"/>
    <property type="match status" value="1"/>
</dbReference>
<keyword evidence="8" id="KW-0119">Carbohydrate metabolism</keyword>
<proteinExistence type="inferred from homology"/>
<dbReference type="InterPro" id="IPR004193">
    <property type="entry name" value="Glyco_hydro_13_N"/>
</dbReference>
<protein>
    <recommendedName>
        <fullName evidence="5 13">Malto-oligosyltrehalose trehalohydrolase</fullName>
        <shortName evidence="14">MTHase</shortName>
        <ecNumber evidence="4 13">3.2.1.141</ecNumber>
    </recommendedName>
    <alternativeName>
        <fullName evidence="11 14">4-alpha-D-((1-&gt;4)-alpha-D-glucano)trehalose trehalohydrolase</fullName>
    </alternativeName>
    <alternativeName>
        <fullName evidence="10 14">Maltooligosyl trehalose trehalohydrolase</fullName>
    </alternativeName>
</protein>
<feature type="active site" description="Proton donor" evidence="15">
    <location>
        <position position="295"/>
    </location>
</feature>
<evidence type="ECO:0000256" key="10">
    <source>
        <dbReference type="ARBA" id="ARBA00032057"/>
    </source>
</evidence>
<gene>
    <name evidence="19" type="primary">treZ</name>
    <name evidence="19" type="ORF">IQ241_09020</name>
</gene>
<feature type="binding site" evidence="16">
    <location>
        <begin position="256"/>
        <end position="261"/>
    </location>
    <ligand>
        <name>substrate</name>
    </ligand>
</feature>
<comment type="caution">
    <text evidence="19">The sequence shown here is derived from an EMBL/GenBank/DDBJ whole genome shotgun (WGS) entry which is preliminary data.</text>
</comment>
<dbReference type="GO" id="GO:0005737">
    <property type="term" value="C:cytoplasm"/>
    <property type="evidence" value="ECO:0007669"/>
    <property type="project" value="UniProtKB-SubCell"/>
</dbReference>
<evidence type="ECO:0000256" key="14">
    <source>
        <dbReference type="PIRNR" id="PIRNR006337"/>
    </source>
</evidence>
<dbReference type="InterPro" id="IPR014756">
    <property type="entry name" value="Ig_E-set"/>
</dbReference>
<dbReference type="InterPro" id="IPR017853">
    <property type="entry name" value="GH"/>
</dbReference>
<evidence type="ECO:0000256" key="2">
    <source>
        <dbReference type="ARBA" id="ARBA00005199"/>
    </source>
</evidence>
<comment type="catalytic activity">
    <reaction evidence="12 14">
        <text>hydrolysis of (1-&gt;4)-alpha-D-glucosidic linkage in 4-alpha-D-[(1-&gt;4)-alpha-D-glucanosyl]n trehalose to yield trehalose and (1-&gt;4)-alpha-D-glucan.</text>
        <dbReference type="EC" id="3.2.1.141"/>
    </reaction>
</comment>
<evidence type="ECO:0000259" key="18">
    <source>
        <dbReference type="SMART" id="SM00642"/>
    </source>
</evidence>
<dbReference type="Gene3D" id="2.60.40.10">
    <property type="entry name" value="Immunoglobulins"/>
    <property type="match status" value="1"/>
</dbReference>
<accession>A0A8J7DLQ3</accession>
<dbReference type="Pfam" id="PF02922">
    <property type="entry name" value="CBM_48"/>
    <property type="match status" value="1"/>
</dbReference>
<dbReference type="Proteomes" id="UP000636505">
    <property type="component" value="Unassembled WGS sequence"/>
</dbReference>
<dbReference type="NCBIfam" id="TIGR02402">
    <property type="entry name" value="trehalose_TreZ"/>
    <property type="match status" value="1"/>
</dbReference>
<feature type="binding site" evidence="16">
    <location>
        <begin position="388"/>
        <end position="393"/>
    </location>
    <ligand>
        <name>substrate</name>
    </ligand>
</feature>
<evidence type="ECO:0000256" key="11">
    <source>
        <dbReference type="ARBA" id="ARBA00033284"/>
    </source>
</evidence>